<proteinExistence type="inferred from homology"/>
<keyword evidence="2" id="KW-0378">Hydrolase</keyword>
<sequence>MTSLRINGARLNDTLQSTSSQWGAIPDSPGMCRLSLSQADKLARDWLIGECEALGCATKVDQMGNIFAVRPGKAPDRKPIGMGSHMDTQPAGGRYDGILGVQAALEALRTLHERGAETHCPVALIDWTNEEGARFPGAMMASGVWSGRGAAPLAACHATRDSDGVAMRDALARAGYLGETACDWRENGLQAHFELHIEQGPVLEEKGLAVGVVTGVQGMKWFEVRVTGEEGHSGTTPMTKRSDALATASRLITAVNDAARSSPEMPLGGVATVGVIKCDTSSQATIPAGVTFIIDVRARNDDAVSSLSTDIFTRFDSVMRAERDAGSKTAYAVARTWGLPESKFHPDCIAAVRGAAVDEVGAEQVDEMMSRAGHDSAWTSRVVPTGMIFVPSKGGISHNPHEYTSPEHCALGGQVLLQAVLKYDELCSKGTIPAS</sequence>
<evidence type="ECO:0000313" key="4">
    <source>
        <dbReference type="EMBL" id="KAF2462428.1"/>
    </source>
</evidence>
<dbReference type="InterPro" id="IPR010158">
    <property type="entry name" value="Amidase_Cbmase"/>
</dbReference>
<organism evidence="4 5">
    <name type="scientific">Lineolata rhizophorae</name>
    <dbReference type="NCBI Taxonomy" id="578093"/>
    <lineage>
        <taxon>Eukaryota</taxon>
        <taxon>Fungi</taxon>
        <taxon>Dikarya</taxon>
        <taxon>Ascomycota</taxon>
        <taxon>Pezizomycotina</taxon>
        <taxon>Dothideomycetes</taxon>
        <taxon>Dothideomycetes incertae sedis</taxon>
        <taxon>Lineolatales</taxon>
        <taxon>Lineolataceae</taxon>
        <taxon>Lineolata</taxon>
    </lineage>
</organism>
<dbReference type="CDD" id="cd03884">
    <property type="entry name" value="M20_bAS"/>
    <property type="match status" value="1"/>
</dbReference>
<dbReference type="InterPro" id="IPR002933">
    <property type="entry name" value="Peptidase_M20"/>
</dbReference>
<dbReference type="Pfam" id="PF01546">
    <property type="entry name" value="Peptidase_M20"/>
    <property type="match status" value="1"/>
</dbReference>
<dbReference type="OrthoDB" id="4676at2759"/>
<dbReference type="InterPro" id="IPR036264">
    <property type="entry name" value="Bact_exopeptidase_dim_dom"/>
</dbReference>
<comment type="similarity">
    <text evidence="1">Belongs to the peptidase M20A family.</text>
</comment>
<dbReference type="AlphaFoldDB" id="A0A6A6PEL6"/>
<dbReference type="SUPFAM" id="SSF53187">
    <property type="entry name" value="Zn-dependent exopeptidases"/>
    <property type="match status" value="1"/>
</dbReference>
<reference evidence="4" key="1">
    <citation type="journal article" date="2020" name="Stud. Mycol.">
        <title>101 Dothideomycetes genomes: a test case for predicting lifestyles and emergence of pathogens.</title>
        <authorList>
            <person name="Haridas S."/>
            <person name="Albert R."/>
            <person name="Binder M."/>
            <person name="Bloem J."/>
            <person name="Labutti K."/>
            <person name="Salamov A."/>
            <person name="Andreopoulos B."/>
            <person name="Baker S."/>
            <person name="Barry K."/>
            <person name="Bills G."/>
            <person name="Bluhm B."/>
            <person name="Cannon C."/>
            <person name="Castanera R."/>
            <person name="Culley D."/>
            <person name="Daum C."/>
            <person name="Ezra D."/>
            <person name="Gonzalez J."/>
            <person name="Henrissat B."/>
            <person name="Kuo A."/>
            <person name="Liang C."/>
            <person name="Lipzen A."/>
            <person name="Lutzoni F."/>
            <person name="Magnuson J."/>
            <person name="Mondo S."/>
            <person name="Nolan M."/>
            <person name="Ohm R."/>
            <person name="Pangilinan J."/>
            <person name="Park H.-J."/>
            <person name="Ramirez L."/>
            <person name="Alfaro M."/>
            <person name="Sun H."/>
            <person name="Tritt A."/>
            <person name="Yoshinaga Y."/>
            <person name="Zwiers L.-H."/>
            <person name="Turgeon B."/>
            <person name="Goodwin S."/>
            <person name="Spatafora J."/>
            <person name="Crous P."/>
            <person name="Grigoriev I."/>
        </authorList>
    </citation>
    <scope>NUCLEOTIDE SEQUENCE</scope>
    <source>
        <strain evidence="4">ATCC 16933</strain>
    </source>
</reference>
<dbReference type="SUPFAM" id="SSF55031">
    <property type="entry name" value="Bacterial exopeptidase dimerisation domain"/>
    <property type="match status" value="1"/>
</dbReference>
<gene>
    <name evidence="4" type="ORF">BDY21DRAFT_390218</name>
</gene>
<protein>
    <recommendedName>
        <fullName evidence="3">Peptidase M20 dimerisation domain-containing protein</fullName>
    </recommendedName>
</protein>
<dbReference type="EMBL" id="MU001670">
    <property type="protein sequence ID" value="KAF2462428.1"/>
    <property type="molecule type" value="Genomic_DNA"/>
</dbReference>
<dbReference type="NCBIfam" id="TIGR01879">
    <property type="entry name" value="hydantase"/>
    <property type="match status" value="1"/>
</dbReference>
<dbReference type="Proteomes" id="UP000799766">
    <property type="component" value="Unassembled WGS sequence"/>
</dbReference>
<dbReference type="GO" id="GO:0016813">
    <property type="term" value="F:hydrolase activity, acting on carbon-nitrogen (but not peptide) bonds, in linear amidines"/>
    <property type="evidence" value="ECO:0007669"/>
    <property type="project" value="InterPro"/>
</dbReference>
<evidence type="ECO:0000256" key="2">
    <source>
        <dbReference type="ARBA" id="ARBA00022801"/>
    </source>
</evidence>
<feature type="domain" description="Peptidase M20 dimerisation" evidence="3">
    <location>
        <begin position="215"/>
        <end position="317"/>
    </location>
</feature>
<evidence type="ECO:0000313" key="5">
    <source>
        <dbReference type="Proteomes" id="UP000799766"/>
    </source>
</evidence>
<evidence type="ECO:0000256" key="1">
    <source>
        <dbReference type="ARBA" id="ARBA00006247"/>
    </source>
</evidence>
<dbReference type="InterPro" id="IPR011650">
    <property type="entry name" value="Peptidase_M20_dimer"/>
</dbReference>
<dbReference type="PIRSF" id="PIRSF001235">
    <property type="entry name" value="Amidase_carbamoylase"/>
    <property type="match status" value="1"/>
</dbReference>
<dbReference type="PANTHER" id="PTHR32494:SF20">
    <property type="entry name" value="PEPTIDASE M20 DIMERISATION DOMAIN-CONTAINING PROTEIN"/>
    <property type="match status" value="1"/>
</dbReference>
<dbReference type="Gene3D" id="3.30.70.360">
    <property type="match status" value="1"/>
</dbReference>
<keyword evidence="5" id="KW-1185">Reference proteome</keyword>
<dbReference type="Gene3D" id="3.40.630.10">
    <property type="entry name" value="Zn peptidases"/>
    <property type="match status" value="1"/>
</dbReference>
<name>A0A6A6PEL6_9PEZI</name>
<evidence type="ECO:0000259" key="3">
    <source>
        <dbReference type="Pfam" id="PF07687"/>
    </source>
</evidence>
<dbReference type="PANTHER" id="PTHR32494">
    <property type="entry name" value="ALLANTOATE DEIMINASE-RELATED"/>
    <property type="match status" value="1"/>
</dbReference>
<dbReference type="Pfam" id="PF07687">
    <property type="entry name" value="M20_dimer"/>
    <property type="match status" value="1"/>
</dbReference>
<accession>A0A6A6PEL6</accession>